<dbReference type="PRINTS" id="PR01217">
    <property type="entry name" value="PRICHEXTENSN"/>
</dbReference>
<evidence type="ECO:0000259" key="5">
    <source>
        <dbReference type="PROSITE" id="PS50195"/>
    </source>
</evidence>
<feature type="region of interest" description="Disordered" evidence="3">
    <location>
        <begin position="445"/>
        <end position="597"/>
    </location>
</feature>
<dbReference type="AlphaFoldDB" id="A0AAV2IE49"/>
<dbReference type="SUPFAM" id="SSF56112">
    <property type="entry name" value="Protein kinase-like (PK-like)"/>
    <property type="match status" value="1"/>
</dbReference>
<dbReference type="Gene3D" id="1.10.510.10">
    <property type="entry name" value="Transferase(Phosphotransferase) domain 1"/>
    <property type="match status" value="1"/>
</dbReference>
<dbReference type="GO" id="GO:0005769">
    <property type="term" value="C:early endosome"/>
    <property type="evidence" value="ECO:0007669"/>
    <property type="project" value="TreeGrafter"/>
</dbReference>
<dbReference type="Pfam" id="PF00787">
    <property type="entry name" value="PX"/>
    <property type="match status" value="1"/>
</dbReference>
<dbReference type="GO" id="GO:0005524">
    <property type="term" value="F:ATP binding"/>
    <property type="evidence" value="ECO:0007669"/>
    <property type="project" value="InterPro"/>
</dbReference>
<protein>
    <recommendedName>
        <fullName evidence="8">PX domain-containing protein kinase-like protein</fullName>
    </recommendedName>
</protein>
<dbReference type="GO" id="GO:0006622">
    <property type="term" value="P:protein targeting to lysosome"/>
    <property type="evidence" value="ECO:0007669"/>
    <property type="project" value="TreeGrafter"/>
</dbReference>
<dbReference type="Proteomes" id="UP001497497">
    <property type="component" value="Unassembled WGS sequence"/>
</dbReference>
<dbReference type="GO" id="GO:0004672">
    <property type="term" value="F:protein kinase activity"/>
    <property type="evidence" value="ECO:0007669"/>
    <property type="project" value="InterPro"/>
</dbReference>
<dbReference type="FunFam" id="3.30.1520.10:FF:000010">
    <property type="entry name" value="PX domain-containing protein kinase-like protein isoform X6"/>
    <property type="match status" value="1"/>
</dbReference>
<accession>A0AAV2IE49</accession>
<name>A0AAV2IE49_LYMST</name>
<dbReference type="GO" id="GO:0043271">
    <property type="term" value="P:negative regulation of monoatomic ion transport"/>
    <property type="evidence" value="ECO:0007669"/>
    <property type="project" value="TreeGrafter"/>
</dbReference>
<dbReference type="PROSITE" id="PS50011">
    <property type="entry name" value="PROTEIN_KINASE_DOM"/>
    <property type="match status" value="1"/>
</dbReference>
<dbReference type="SMART" id="SM00312">
    <property type="entry name" value="PX"/>
    <property type="match status" value="1"/>
</dbReference>
<evidence type="ECO:0000259" key="4">
    <source>
        <dbReference type="PROSITE" id="PS50011"/>
    </source>
</evidence>
<evidence type="ECO:0000256" key="1">
    <source>
        <dbReference type="ARBA" id="ARBA00004496"/>
    </source>
</evidence>
<evidence type="ECO:0008006" key="8">
    <source>
        <dbReference type="Google" id="ProtNLM"/>
    </source>
</evidence>
<comment type="subcellular location">
    <subcellularLocation>
        <location evidence="1">Cytoplasm</location>
    </subcellularLocation>
</comment>
<dbReference type="CDD" id="cd22062">
    <property type="entry name" value="WH2_DdVASP-like"/>
    <property type="match status" value="1"/>
</dbReference>
<dbReference type="InterPro" id="IPR051837">
    <property type="entry name" value="SortingNexin/PXDomain-PKLike"/>
</dbReference>
<feature type="compositionally biased region" description="Polar residues" evidence="3">
    <location>
        <begin position="546"/>
        <end position="555"/>
    </location>
</feature>
<dbReference type="GO" id="GO:0003779">
    <property type="term" value="F:actin binding"/>
    <property type="evidence" value="ECO:0007669"/>
    <property type="project" value="InterPro"/>
</dbReference>
<feature type="compositionally biased region" description="Pro residues" evidence="3">
    <location>
        <begin position="485"/>
        <end position="537"/>
    </location>
</feature>
<organism evidence="6 7">
    <name type="scientific">Lymnaea stagnalis</name>
    <name type="common">Great pond snail</name>
    <name type="synonym">Helix stagnalis</name>
    <dbReference type="NCBI Taxonomy" id="6523"/>
    <lineage>
        <taxon>Eukaryota</taxon>
        <taxon>Metazoa</taxon>
        <taxon>Spiralia</taxon>
        <taxon>Lophotrochozoa</taxon>
        <taxon>Mollusca</taxon>
        <taxon>Gastropoda</taxon>
        <taxon>Heterobranchia</taxon>
        <taxon>Euthyneura</taxon>
        <taxon>Panpulmonata</taxon>
        <taxon>Hygrophila</taxon>
        <taxon>Lymnaeoidea</taxon>
        <taxon>Lymnaeidae</taxon>
        <taxon>Lymnaea</taxon>
    </lineage>
</organism>
<dbReference type="InterPro" id="IPR011009">
    <property type="entry name" value="Kinase-like_dom_sf"/>
</dbReference>
<evidence type="ECO:0000313" key="6">
    <source>
        <dbReference type="EMBL" id="CAL1544540.1"/>
    </source>
</evidence>
<keyword evidence="7" id="KW-1185">Reference proteome</keyword>
<dbReference type="PANTHER" id="PTHR22999">
    <property type="entry name" value="PX SERINE/THREONINE KINASE PXK"/>
    <property type="match status" value="1"/>
</dbReference>
<dbReference type="EMBL" id="CAXITT010000628">
    <property type="protein sequence ID" value="CAL1544540.1"/>
    <property type="molecule type" value="Genomic_DNA"/>
</dbReference>
<dbReference type="GO" id="GO:0005770">
    <property type="term" value="C:late endosome"/>
    <property type="evidence" value="ECO:0007669"/>
    <property type="project" value="TreeGrafter"/>
</dbReference>
<dbReference type="SMART" id="SM00220">
    <property type="entry name" value="S_TKc"/>
    <property type="match status" value="1"/>
</dbReference>
<feature type="domain" description="PX" evidence="5">
    <location>
        <begin position="15"/>
        <end position="126"/>
    </location>
</feature>
<feature type="domain" description="Protein kinase" evidence="4">
    <location>
        <begin position="114"/>
        <end position="439"/>
    </location>
</feature>
<dbReference type="InterPro" id="IPR001683">
    <property type="entry name" value="PX_dom"/>
</dbReference>
<dbReference type="PROSITE" id="PS50195">
    <property type="entry name" value="PX"/>
    <property type="match status" value="1"/>
</dbReference>
<sequence length="597" mass="66591">MASVFEQRKSNKVTLDDTTPLSCLIETAQKKEDHVEYILRVQRGPLRDHSWQVTKRYSDFEKLDAQLRVTNIELPLPPKKVFGNFDRDFIAERQNGLQVYLNAITSVPVIANSLIVKKFLDLNNYSSNFLEIALQHVSMIFRSEPNWDVIEPLPEIGWRIRKHYILVKPVSQPKVRQMLSWTEYGPDMYLAVKDLSGIIKVLPTIKHPYIFPTHFTTANENGSMIIRDFLEGGTLRDVICKCKSKGTYLKKYSNPKAVTSLDFGTVKIFGRQILEALKFLQDKGFPYGHLHAGNVVVVNNTCQLLELENSVMGLPGYYRAFYIQLKKVQTLEMVDVYTFGQCLYEMAMGCQLTTPTCDTFPVECPAQIRSVLESILTTEACKNGLPSVTDLLSHPLFSDVSLPPQVSKPVLKIPSKLKEFVKSSKEEIESRLKSDQKLLKQVQRISRAKEFHMSEEEKKKRRKSRKKAQENGGTDSVTSSTPSVSSPPPTPTTPGPSSPPQLAPTPPSVVPPPPPPPPTGAPPPPPPPPAGAPPPPAASGGPRSALLSSITSFSKNGLKKAETNDKSKPKPLCEPICKKKKKKKKQREAIYVLPTTS</sequence>
<dbReference type="GO" id="GO:0035091">
    <property type="term" value="F:phosphatidylinositol binding"/>
    <property type="evidence" value="ECO:0007669"/>
    <property type="project" value="InterPro"/>
</dbReference>
<dbReference type="PANTHER" id="PTHR22999:SF40">
    <property type="entry name" value="PX DOMAIN-CONTAINING PROTEIN KINASE-LIKE PROTEIN"/>
    <property type="match status" value="1"/>
</dbReference>
<dbReference type="GO" id="GO:0005886">
    <property type="term" value="C:plasma membrane"/>
    <property type="evidence" value="ECO:0007669"/>
    <property type="project" value="TreeGrafter"/>
</dbReference>
<feature type="compositionally biased region" description="Basic and acidic residues" evidence="3">
    <location>
        <begin position="447"/>
        <end position="458"/>
    </location>
</feature>
<dbReference type="InterPro" id="IPR003124">
    <property type="entry name" value="WH2_dom"/>
</dbReference>
<dbReference type="Gene3D" id="3.30.1520.10">
    <property type="entry name" value="Phox-like domain"/>
    <property type="match status" value="1"/>
</dbReference>
<proteinExistence type="predicted"/>
<dbReference type="InterPro" id="IPR000719">
    <property type="entry name" value="Prot_kinase_dom"/>
</dbReference>
<feature type="compositionally biased region" description="Basic and acidic residues" evidence="3">
    <location>
        <begin position="559"/>
        <end position="568"/>
    </location>
</feature>
<evidence type="ECO:0000256" key="3">
    <source>
        <dbReference type="SAM" id="MobiDB-lite"/>
    </source>
</evidence>
<dbReference type="SUPFAM" id="SSF64268">
    <property type="entry name" value="PX domain"/>
    <property type="match status" value="1"/>
</dbReference>
<dbReference type="Pfam" id="PF02205">
    <property type="entry name" value="WH2"/>
    <property type="match status" value="1"/>
</dbReference>
<evidence type="ECO:0000313" key="7">
    <source>
        <dbReference type="Proteomes" id="UP001497497"/>
    </source>
</evidence>
<comment type="caution">
    <text evidence="6">The sequence shown here is derived from an EMBL/GenBank/DDBJ whole genome shotgun (WGS) entry which is preliminary data.</text>
</comment>
<dbReference type="GO" id="GO:0045022">
    <property type="term" value="P:early endosome to late endosome transport"/>
    <property type="evidence" value="ECO:0007669"/>
    <property type="project" value="TreeGrafter"/>
</dbReference>
<reference evidence="6 7" key="1">
    <citation type="submission" date="2024-04" db="EMBL/GenBank/DDBJ databases">
        <authorList>
            <consortium name="Genoscope - CEA"/>
            <person name="William W."/>
        </authorList>
    </citation>
    <scope>NUCLEOTIDE SEQUENCE [LARGE SCALE GENOMIC DNA]</scope>
</reference>
<keyword evidence="2" id="KW-0963">Cytoplasm</keyword>
<evidence type="ECO:0000256" key="2">
    <source>
        <dbReference type="ARBA" id="ARBA00022490"/>
    </source>
</evidence>
<dbReference type="InterPro" id="IPR036871">
    <property type="entry name" value="PX_dom_sf"/>
</dbReference>
<gene>
    <name evidence="6" type="ORF">GSLYS_00018053001</name>
</gene>
<dbReference type="GO" id="GO:0008333">
    <property type="term" value="P:endosome to lysosome transport"/>
    <property type="evidence" value="ECO:0007669"/>
    <property type="project" value="TreeGrafter"/>
</dbReference>